<accession>A0AAU9F380</accession>
<gene>
    <name evidence="4" type="ORF">FAK_40290</name>
</gene>
<dbReference type="AlphaFoldDB" id="A0AAU9F380"/>
<dbReference type="GO" id="GO:0016491">
    <property type="term" value="F:oxidoreductase activity"/>
    <property type="evidence" value="ECO:0007669"/>
    <property type="project" value="UniProtKB-KW"/>
</dbReference>
<evidence type="ECO:0000259" key="3">
    <source>
        <dbReference type="Pfam" id="PF00724"/>
    </source>
</evidence>
<dbReference type="Pfam" id="PF00724">
    <property type="entry name" value="Oxidored_FMN"/>
    <property type="match status" value="1"/>
</dbReference>
<evidence type="ECO:0000313" key="4">
    <source>
        <dbReference type="EMBL" id="BEQ16963.1"/>
    </source>
</evidence>
<protein>
    <submittedName>
        <fullName evidence="4">Oxidoreductase</fullName>
    </submittedName>
</protein>
<reference evidence="5" key="1">
    <citation type="journal article" date="2023" name="Arch. Microbiol.">
        <title>Desulfoferula mesophilus gen. nov. sp. nov., a mesophilic sulfate-reducing bacterium isolated from a brackish lake sediment.</title>
        <authorList>
            <person name="Watanabe T."/>
            <person name="Yabe T."/>
            <person name="Tsuji J.M."/>
            <person name="Fukui M."/>
        </authorList>
    </citation>
    <scope>NUCLEOTIDE SEQUENCE [LARGE SCALE GENOMIC DNA]</scope>
    <source>
        <strain evidence="5">12FAK</strain>
    </source>
</reference>
<keyword evidence="2" id="KW-0560">Oxidoreductase</keyword>
<evidence type="ECO:0000313" key="5">
    <source>
        <dbReference type="Proteomes" id="UP001366166"/>
    </source>
</evidence>
<name>A0AAU9F380_9BACT</name>
<organism evidence="4 5">
    <name type="scientific">Desulfoferula mesophila</name>
    <dbReference type="NCBI Taxonomy" id="3058419"/>
    <lineage>
        <taxon>Bacteria</taxon>
        <taxon>Pseudomonadati</taxon>
        <taxon>Thermodesulfobacteriota</taxon>
        <taxon>Desulfarculia</taxon>
        <taxon>Desulfarculales</taxon>
        <taxon>Desulfarculaceae</taxon>
        <taxon>Desulfoferula</taxon>
    </lineage>
</organism>
<dbReference type="InterPro" id="IPR013785">
    <property type="entry name" value="Aldolase_TIM"/>
</dbReference>
<proteinExistence type="predicted"/>
<dbReference type="InterPro" id="IPR001155">
    <property type="entry name" value="OxRdtase_FMN_N"/>
</dbReference>
<dbReference type="SUPFAM" id="SSF51395">
    <property type="entry name" value="FMN-linked oxidoreductases"/>
    <property type="match status" value="1"/>
</dbReference>
<feature type="domain" description="NADH:flavin oxidoreductase/NADH oxidase N-terminal" evidence="3">
    <location>
        <begin position="1"/>
        <end position="322"/>
    </location>
</feature>
<evidence type="ECO:0000256" key="2">
    <source>
        <dbReference type="ARBA" id="ARBA00023002"/>
    </source>
</evidence>
<dbReference type="Gene3D" id="3.20.20.70">
    <property type="entry name" value="Aldolase class I"/>
    <property type="match status" value="1"/>
</dbReference>
<dbReference type="PANTHER" id="PTHR43656:SF2">
    <property type="entry name" value="BINDING OXIDOREDUCTASE, PUTATIVE (AFU_ORTHOLOGUE AFUA_2G08260)-RELATED"/>
    <property type="match status" value="1"/>
</dbReference>
<dbReference type="CDD" id="cd02803">
    <property type="entry name" value="OYE_like_FMN_family"/>
    <property type="match status" value="1"/>
</dbReference>
<keyword evidence="5" id="KW-1185">Reference proteome</keyword>
<dbReference type="EMBL" id="AP028679">
    <property type="protein sequence ID" value="BEQ16963.1"/>
    <property type="molecule type" value="Genomic_DNA"/>
</dbReference>
<dbReference type="InterPro" id="IPR051799">
    <property type="entry name" value="NADH_flavin_oxidoreductase"/>
</dbReference>
<dbReference type="PANTHER" id="PTHR43656">
    <property type="entry name" value="BINDING OXIDOREDUCTASE, PUTATIVE (AFU_ORTHOLOGUE AFUA_2G08260)-RELATED"/>
    <property type="match status" value="1"/>
</dbReference>
<keyword evidence="1" id="KW-0285">Flavoprotein</keyword>
<evidence type="ECO:0000256" key="1">
    <source>
        <dbReference type="ARBA" id="ARBA00022630"/>
    </source>
</evidence>
<sequence>MKLRNRLVRSATWERMADERGHLTPRLEQTLLRIAEGGVALIFPGYAFVTAQEQPNPGMMGIHDDACVPGLRGMTDEVHERGAVIGLQMVYGGSLTNYRPEGRLIWGPSAVTHPLTGVTPQAMSHEDIAALVEAFALAAGRAQRAGFDCVQLHSSHGYLLSQFLSPVFNRREDDYGGSVQNRCRIHLEILAGIRQELGENYPVLIKINCEDFIPGGLTATDSLEACRLLDQAGISGIEISGGMRTKDPETFFIKPHILKPEQQCYYCPYAAEVAQKVSAPVILVGGNRDALMLQNILDDTAISYFSLSRTIISEPDLVNKWREDPTHKPRCLACNKCFDPEGHICILDRKQS</sequence>
<dbReference type="GO" id="GO:0010181">
    <property type="term" value="F:FMN binding"/>
    <property type="evidence" value="ECO:0007669"/>
    <property type="project" value="InterPro"/>
</dbReference>
<dbReference type="Proteomes" id="UP001366166">
    <property type="component" value="Chromosome"/>
</dbReference>
<dbReference type="KEGG" id="dmp:FAK_40290"/>